<keyword evidence="1" id="KW-0472">Membrane</keyword>
<dbReference type="RefSeq" id="WP_106609838.1">
    <property type="nucleotide sequence ID" value="NZ_PYGJ01000015.1"/>
</dbReference>
<dbReference type="AlphaFoldDB" id="A0A2P8F7N3"/>
<dbReference type="Proteomes" id="UP000240418">
    <property type="component" value="Unassembled WGS sequence"/>
</dbReference>
<proteinExistence type="predicted"/>
<keyword evidence="1" id="KW-0812">Transmembrane</keyword>
<sequence>MNRISRNISIVLRAERLIAQRHLAVLRRQTGLMAAAGIAAGVGLIMLNVSAYLALSQTMSPPSAALIVALVNMALAILLVSLANKSNVEQETAPVTEVRDMALEDIEAEMRAFAGEAKATADAVKKMASDPFGAIAPGVAGTVAKAVIKNLKS</sequence>
<dbReference type="EMBL" id="PYGJ01000015">
    <property type="protein sequence ID" value="PSL17723.1"/>
    <property type="molecule type" value="Genomic_DNA"/>
</dbReference>
<feature type="transmembrane region" description="Helical" evidence="1">
    <location>
        <begin position="31"/>
        <end position="52"/>
    </location>
</feature>
<protein>
    <recommendedName>
        <fullName evidence="4">Superfamily III holin-X</fullName>
    </recommendedName>
</protein>
<dbReference type="OrthoDB" id="7677160at2"/>
<evidence type="ECO:0000313" key="3">
    <source>
        <dbReference type="Proteomes" id="UP000240418"/>
    </source>
</evidence>
<name>A0A2P8F7N3_9RHOB</name>
<accession>A0A2P8F7N3</accession>
<reference evidence="2 3" key="1">
    <citation type="submission" date="2018-03" db="EMBL/GenBank/DDBJ databases">
        <title>Genomic Encyclopedia of Archaeal and Bacterial Type Strains, Phase II (KMG-II): from individual species to whole genera.</title>
        <authorList>
            <person name="Goeker M."/>
        </authorList>
    </citation>
    <scope>NUCLEOTIDE SEQUENCE [LARGE SCALE GENOMIC DNA]</scope>
    <source>
        <strain evidence="2 3">DSM 100673</strain>
    </source>
</reference>
<dbReference type="Pfam" id="PF07332">
    <property type="entry name" value="Phage_holin_3_6"/>
    <property type="match status" value="1"/>
</dbReference>
<gene>
    <name evidence="2" type="ORF">CLV88_11570</name>
</gene>
<keyword evidence="3" id="KW-1185">Reference proteome</keyword>
<feature type="transmembrane region" description="Helical" evidence="1">
    <location>
        <begin position="64"/>
        <end position="83"/>
    </location>
</feature>
<evidence type="ECO:0000313" key="2">
    <source>
        <dbReference type="EMBL" id="PSL17723.1"/>
    </source>
</evidence>
<dbReference type="InterPro" id="IPR009937">
    <property type="entry name" value="Phage_holin_3_6"/>
</dbReference>
<organism evidence="2 3">
    <name type="scientific">Shimia abyssi</name>
    <dbReference type="NCBI Taxonomy" id="1662395"/>
    <lineage>
        <taxon>Bacteria</taxon>
        <taxon>Pseudomonadati</taxon>
        <taxon>Pseudomonadota</taxon>
        <taxon>Alphaproteobacteria</taxon>
        <taxon>Rhodobacterales</taxon>
        <taxon>Roseobacteraceae</taxon>
    </lineage>
</organism>
<evidence type="ECO:0000256" key="1">
    <source>
        <dbReference type="SAM" id="Phobius"/>
    </source>
</evidence>
<evidence type="ECO:0008006" key="4">
    <source>
        <dbReference type="Google" id="ProtNLM"/>
    </source>
</evidence>
<comment type="caution">
    <text evidence="2">The sequence shown here is derived from an EMBL/GenBank/DDBJ whole genome shotgun (WGS) entry which is preliminary data.</text>
</comment>
<keyword evidence="1" id="KW-1133">Transmembrane helix</keyword>